<sequence>MATFGTSSQRRQERCGVERVDASVLLLSRLKNARSRSRGVVIDHLMPCTAAEHQTCHIAGQLATCNELLFPARLELRDLSSDHGQLCLASFAEPELHLPDPVEFQLHQAATLVYWLLKTHRCVGSLDLTTSTLANRWELLLAALESNSSLRTLKIDVSEFVVQNELFVAIASLKHLEELECSSFTECLQELPATLSLFLRNTRSLTVLKIPGLRMKDEGARKLMTALKSNVSIRELSLHGSIVCQAGRRAFAEYLKATGTLTTLTIVAEMGKSRGCFTRIIEGLIANRTVSNVELKYVPIDPECIQLTAKMFLENPVLRIFNVSFSHDTSIRSWCNCWLLAVANNDTLQELRLPFHICTAEQWTAFLRAVSRKRSLKKVTIDVRMWFYHHLEGICAALRESSGEEKVSFGTYYVSDNFNLIEYKTFSDVEVSLYSNVAHELLLRLPACGHITCIRLHICTGHVALSSAVADYVRETMTLEKLQLYMYSGEDRDDVDRSWTLIVLSLSQNTSIRELQFEMDTRDDVIEEQHVESLAQVILSMKKIRKVHFEAYQGAITSAFIHRLSMNIAETYTLQNVTLLGRIDWRAATDWLAVRKAVCRNISLVARAIHFASGRRRDGYCARALELVWRRPVLLEEFAEQEHRSVSEATAIVQGALKWMESMHDFMRLTGVVKERVVCHECEDNRTQLDNLNEHCWYRLRRYLTLDDVKDITHLVPLNA</sequence>
<organism evidence="1 2">
    <name type="scientific">Dermacentor silvarum</name>
    <name type="common">Tick</name>
    <dbReference type="NCBI Taxonomy" id="543639"/>
    <lineage>
        <taxon>Eukaryota</taxon>
        <taxon>Metazoa</taxon>
        <taxon>Ecdysozoa</taxon>
        <taxon>Arthropoda</taxon>
        <taxon>Chelicerata</taxon>
        <taxon>Arachnida</taxon>
        <taxon>Acari</taxon>
        <taxon>Parasitiformes</taxon>
        <taxon>Ixodida</taxon>
        <taxon>Ixodoidea</taxon>
        <taxon>Ixodidae</taxon>
        <taxon>Rhipicephalinae</taxon>
        <taxon>Dermacentor</taxon>
    </lineage>
</organism>
<evidence type="ECO:0000313" key="1">
    <source>
        <dbReference type="EMBL" id="KAH7946205.1"/>
    </source>
</evidence>
<reference evidence="1" key="1">
    <citation type="submission" date="2020-05" db="EMBL/GenBank/DDBJ databases">
        <title>Large-scale comparative analyses of tick genomes elucidate their genetic diversity and vector capacities.</title>
        <authorList>
            <person name="Jia N."/>
            <person name="Wang J."/>
            <person name="Shi W."/>
            <person name="Du L."/>
            <person name="Sun Y."/>
            <person name="Zhan W."/>
            <person name="Jiang J."/>
            <person name="Wang Q."/>
            <person name="Zhang B."/>
            <person name="Ji P."/>
            <person name="Sakyi L.B."/>
            <person name="Cui X."/>
            <person name="Yuan T."/>
            <person name="Jiang B."/>
            <person name="Yang W."/>
            <person name="Lam T.T.-Y."/>
            <person name="Chang Q."/>
            <person name="Ding S."/>
            <person name="Wang X."/>
            <person name="Zhu J."/>
            <person name="Ruan X."/>
            <person name="Zhao L."/>
            <person name="Wei J."/>
            <person name="Que T."/>
            <person name="Du C."/>
            <person name="Cheng J."/>
            <person name="Dai P."/>
            <person name="Han X."/>
            <person name="Huang E."/>
            <person name="Gao Y."/>
            <person name="Liu J."/>
            <person name="Shao H."/>
            <person name="Ye R."/>
            <person name="Li L."/>
            <person name="Wei W."/>
            <person name="Wang X."/>
            <person name="Wang C."/>
            <person name="Yang T."/>
            <person name="Huo Q."/>
            <person name="Li W."/>
            <person name="Guo W."/>
            <person name="Chen H."/>
            <person name="Zhou L."/>
            <person name="Ni X."/>
            <person name="Tian J."/>
            <person name="Zhou Y."/>
            <person name="Sheng Y."/>
            <person name="Liu T."/>
            <person name="Pan Y."/>
            <person name="Xia L."/>
            <person name="Li J."/>
            <person name="Zhao F."/>
            <person name="Cao W."/>
        </authorList>
    </citation>
    <scope>NUCLEOTIDE SEQUENCE</scope>
    <source>
        <strain evidence="1">Dsil-2018</strain>
    </source>
</reference>
<dbReference type="EMBL" id="CM023475">
    <property type="protein sequence ID" value="KAH7946205.1"/>
    <property type="molecule type" value="Genomic_DNA"/>
</dbReference>
<accession>A0ACB8CMU6</accession>
<comment type="caution">
    <text evidence="1">The sequence shown here is derived from an EMBL/GenBank/DDBJ whole genome shotgun (WGS) entry which is preliminary data.</text>
</comment>
<protein>
    <submittedName>
        <fullName evidence="1">Uncharacterized protein</fullName>
    </submittedName>
</protein>
<name>A0ACB8CMU6_DERSI</name>
<proteinExistence type="predicted"/>
<dbReference type="Proteomes" id="UP000821865">
    <property type="component" value="Chromosome 6"/>
</dbReference>
<evidence type="ECO:0000313" key="2">
    <source>
        <dbReference type="Proteomes" id="UP000821865"/>
    </source>
</evidence>
<keyword evidence="2" id="KW-1185">Reference proteome</keyword>
<gene>
    <name evidence="1" type="ORF">HPB49_021436</name>
</gene>